<dbReference type="Pfam" id="PF21875">
    <property type="entry name" value="CAPN13-like_C_EFh"/>
    <property type="match status" value="1"/>
</dbReference>
<sequence>MTLRYSDSSGRLSFPSLVCFLIRLETMSKAFRNLSKDGKSIYLTEMEWMNLVMYS</sequence>
<dbReference type="InterPro" id="IPR011992">
    <property type="entry name" value="EF-hand-dom_pair"/>
</dbReference>
<dbReference type="Gene3D" id="1.10.238.10">
    <property type="entry name" value="EF-hand"/>
    <property type="match status" value="1"/>
</dbReference>
<evidence type="ECO:0000313" key="3">
    <source>
        <dbReference type="Proteomes" id="UP000234681"/>
    </source>
</evidence>
<dbReference type="EMBL" id="CH473947">
    <property type="protein sequence ID" value="EDM02857.1"/>
    <property type="molecule type" value="Genomic_DNA"/>
</dbReference>
<dbReference type="SUPFAM" id="SSF47473">
    <property type="entry name" value="EF-hand"/>
    <property type="match status" value="1"/>
</dbReference>
<gene>
    <name evidence="2" type="ORF">rCG_62067</name>
</gene>
<dbReference type="Proteomes" id="UP000234681">
    <property type="component" value="Chromosome 6"/>
</dbReference>
<protein>
    <submittedName>
        <fullName evidence="2">RCG62067</fullName>
    </submittedName>
</protein>
<evidence type="ECO:0000259" key="1">
    <source>
        <dbReference type="Pfam" id="PF21875"/>
    </source>
</evidence>
<evidence type="ECO:0000313" key="2">
    <source>
        <dbReference type="EMBL" id="EDM02857.1"/>
    </source>
</evidence>
<dbReference type="InterPro" id="IPR054069">
    <property type="entry name" value="CAPN3/13-like_C_EFh"/>
</dbReference>
<dbReference type="AlphaFoldDB" id="A6HA02"/>
<organism evidence="2 3">
    <name type="scientific">Rattus norvegicus</name>
    <name type="common">Rat</name>
    <dbReference type="NCBI Taxonomy" id="10116"/>
    <lineage>
        <taxon>Eukaryota</taxon>
        <taxon>Metazoa</taxon>
        <taxon>Chordata</taxon>
        <taxon>Craniata</taxon>
        <taxon>Vertebrata</taxon>
        <taxon>Euteleostomi</taxon>
        <taxon>Mammalia</taxon>
        <taxon>Eutheria</taxon>
        <taxon>Euarchontoglires</taxon>
        <taxon>Glires</taxon>
        <taxon>Rodentia</taxon>
        <taxon>Myomorpha</taxon>
        <taxon>Muroidea</taxon>
        <taxon>Muridae</taxon>
        <taxon>Murinae</taxon>
        <taxon>Rattus</taxon>
    </lineage>
</organism>
<name>A6HA02_RAT</name>
<feature type="domain" description="Calpain-3/13-like C-terminal EF-hand" evidence="1">
    <location>
        <begin position="1"/>
        <end position="31"/>
    </location>
</feature>
<proteinExistence type="predicted"/>
<reference evidence="3" key="1">
    <citation type="submission" date="2005-09" db="EMBL/GenBank/DDBJ databases">
        <authorList>
            <person name="Mural R.J."/>
            <person name="Li P.W."/>
            <person name="Adams M.D."/>
            <person name="Amanatides P.G."/>
            <person name="Baden-Tillson H."/>
            <person name="Barnstead M."/>
            <person name="Chin S.H."/>
            <person name="Dew I."/>
            <person name="Evans C.A."/>
            <person name="Ferriera S."/>
            <person name="Flanigan M."/>
            <person name="Fosler C."/>
            <person name="Glodek A."/>
            <person name="Gu Z."/>
            <person name="Holt R.A."/>
            <person name="Jennings D."/>
            <person name="Kraft C.L."/>
            <person name="Lu F."/>
            <person name="Nguyen T."/>
            <person name="Nusskern D.R."/>
            <person name="Pfannkoch C.M."/>
            <person name="Sitter C."/>
            <person name="Sutton G.G."/>
            <person name="Venter J.C."/>
            <person name="Wang Z."/>
            <person name="Woodage T."/>
            <person name="Zheng X.H."/>
            <person name="Zhong F."/>
        </authorList>
    </citation>
    <scope>NUCLEOTIDE SEQUENCE [LARGE SCALE GENOMIC DNA]</scope>
    <source>
        <strain>BN</strain>
        <strain evidence="3">Sprague-Dawley</strain>
    </source>
</reference>
<accession>A6HA02</accession>